<evidence type="ECO:0000313" key="13">
    <source>
        <dbReference type="Proteomes" id="UP000091967"/>
    </source>
</evidence>
<dbReference type="FunFam" id="1.20.1560.10:FF:000066">
    <property type="entry name" value="ABC multidrug transporter (Eurofung)"/>
    <property type="match status" value="1"/>
</dbReference>
<evidence type="ECO:0000259" key="11">
    <source>
        <dbReference type="PROSITE" id="PS50929"/>
    </source>
</evidence>
<comment type="subcellular location">
    <subcellularLocation>
        <location evidence="1">Cell membrane</location>
        <topology evidence="1">Multi-pass membrane protein</topology>
    </subcellularLocation>
</comment>
<feature type="transmembrane region" description="Helical" evidence="9">
    <location>
        <begin position="527"/>
        <end position="549"/>
    </location>
</feature>
<dbReference type="EMBL" id="LYXU01000002">
    <property type="protein sequence ID" value="OBS23407.1"/>
    <property type="molecule type" value="Genomic_DNA"/>
</dbReference>
<gene>
    <name evidence="12" type="ORF">FPOA_03955</name>
</gene>
<feature type="transmembrane region" description="Helical" evidence="9">
    <location>
        <begin position="909"/>
        <end position="929"/>
    </location>
</feature>
<dbReference type="GO" id="GO:0005524">
    <property type="term" value="F:ATP binding"/>
    <property type="evidence" value="ECO:0007669"/>
    <property type="project" value="UniProtKB-KW"/>
</dbReference>
<dbReference type="PANTHER" id="PTHR24223">
    <property type="entry name" value="ATP-BINDING CASSETTE SUB-FAMILY C"/>
    <property type="match status" value="1"/>
</dbReference>
<feature type="transmembrane region" description="Helical" evidence="9">
    <location>
        <begin position="129"/>
        <end position="152"/>
    </location>
</feature>
<feature type="transmembrane region" description="Helical" evidence="9">
    <location>
        <begin position="409"/>
        <end position="431"/>
    </location>
</feature>
<feature type="transmembrane region" description="Helical" evidence="9">
    <location>
        <begin position="72"/>
        <end position="93"/>
    </location>
</feature>
<dbReference type="InterPro" id="IPR003439">
    <property type="entry name" value="ABC_transporter-like_ATP-bd"/>
</dbReference>
<keyword evidence="13" id="KW-1185">Reference proteome</keyword>
<dbReference type="GO" id="GO:0140359">
    <property type="term" value="F:ABC-type transporter activity"/>
    <property type="evidence" value="ECO:0007669"/>
    <property type="project" value="InterPro"/>
</dbReference>
<dbReference type="Pfam" id="PF00005">
    <property type="entry name" value="ABC_tran"/>
    <property type="match status" value="2"/>
</dbReference>
<accession>A0A1B8ASE9</accession>
<proteinExistence type="predicted"/>
<feature type="domain" description="ABC transmembrane type-1" evidence="11">
    <location>
        <begin position="282"/>
        <end position="547"/>
    </location>
</feature>
<evidence type="ECO:0000256" key="6">
    <source>
        <dbReference type="ARBA" id="ARBA00022840"/>
    </source>
</evidence>
<dbReference type="PANTHER" id="PTHR24223:SF345">
    <property type="entry name" value="ABC MULTIDRUG TRANSPORTER (EUROFUNG)"/>
    <property type="match status" value="1"/>
</dbReference>
<organism evidence="12 13">
    <name type="scientific">Fusarium poae</name>
    <dbReference type="NCBI Taxonomy" id="36050"/>
    <lineage>
        <taxon>Eukaryota</taxon>
        <taxon>Fungi</taxon>
        <taxon>Dikarya</taxon>
        <taxon>Ascomycota</taxon>
        <taxon>Pezizomycotina</taxon>
        <taxon>Sordariomycetes</taxon>
        <taxon>Hypocreomycetidae</taxon>
        <taxon>Hypocreales</taxon>
        <taxon>Nectriaceae</taxon>
        <taxon>Fusarium</taxon>
    </lineage>
</organism>
<feature type="transmembrane region" description="Helical" evidence="9">
    <location>
        <begin position="31"/>
        <end position="51"/>
    </location>
</feature>
<dbReference type="InterPro" id="IPR050173">
    <property type="entry name" value="ABC_transporter_C-like"/>
</dbReference>
<dbReference type="Gene3D" id="1.20.1560.10">
    <property type="entry name" value="ABC transporter type 1, transmembrane domain"/>
    <property type="match status" value="2"/>
</dbReference>
<feature type="transmembrane region" description="Helical" evidence="9">
    <location>
        <begin position="1012"/>
        <end position="1032"/>
    </location>
</feature>
<dbReference type="InterPro" id="IPR027417">
    <property type="entry name" value="P-loop_NTPase"/>
</dbReference>
<feature type="transmembrane region" description="Helical" evidence="9">
    <location>
        <begin position="99"/>
        <end position="117"/>
    </location>
</feature>
<evidence type="ECO:0000256" key="3">
    <source>
        <dbReference type="ARBA" id="ARBA00022475"/>
    </source>
</evidence>
<evidence type="ECO:0000256" key="7">
    <source>
        <dbReference type="ARBA" id="ARBA00022989"/>
    </source>
</evidence>
<evidence type="ECO:0000256" key="1">
    <source>
        <dbReference type="ARBA" id="ARBA00004651"/>
    </source>
</evidence>
<feature type="transmembrane region" description="Helical" evidence="9">
    <location>
        <begin position="1096"/>
        <end position="1116"/>
    </location>
</feature>
<keyword evidence="5" id="KW-0547">Nucleotide-binding</keyword>
<keyword evidence="8 9" id="KW-0472">Membrane</keyword>
<feature type="transmembrane region" description="Helical" evidence="9">
    <location>
        <begin position="158"/>
        <end position="175"/>
    </location>
</feature>
<dbReference type="PROSITE" id="PS50929">
    <property type="entry name" value="ABC_TM1F"/>
    <property type="match status" value="2"/>
</dbReference>
<keyword evidence="3" id="KW-1003">Cell membrane</keyword>
<protein>
    <recommendedName>
        <fullName evidence="14">ABC transporter</fullName>
    </recommendedName>
</protein>
<keyword evidence="4 9" id="KW-0812">Transmembrane</keyword>
<dbReference type="SUPFAM" id="SSF52540">
    <property type="entry name" value="P-loop containing nucleoside triphosphate hydrolases"/>
    <property type="match status" value="2"/>
</dbReference>
<dbReference type="Gene3D" id="3.40.50.300">
    <property type="entry name" value="P-loop containing nucleotide triphosphate hydrolases"/>
    <property type="match status" value="2"/>
</dbReference>
<comment type="caution">
    <text evidence="12">The sequence shown here is derived from an EMBL/GenBank/DDBJ whole genome shotgun (WGS) entry which is preliminary data.</text>
</comment>
<dbReference type="PROSITE" id="PS50893">
    <property type="entry name" value="ABC_TRANSPORTER_2"/>
    <property type="match status" value="2"/>
</dbReference>
<evidence type="ECO:0000256" key="9">
    <source>
        <dbReference type="SAM" id="Phobius"/>
    </source>
</evidence>
<evidence type="ECO:0000259" key="10">
    <source>
        <dbReference type="PROSITE" id="PS50893"/>
    </source>
</evidence>
<dbReference type="CDD" id="cd18579">
    <property type="entry name" value="ABC_6TM_ABCC_D1"/>
    <property type="match status" value="1"/>
</dbReference>
<evidence type="ECO:0000256" key="2">
    <source>
        <dbReference type="ARBA" id="ARBA00022448"/>
    </source>
</evidence>
<dbReference type="GO" id="GO:0016887">
    <property type="term" value="F:ATP hydrolysis activity"/>
    <property type="evidence" value="ECO:0007669"/>
    <property type="project" value="InterPro"/>
</dbReference>
<keyword evidence="2" id="KW-0813">Transport</keyword>
<reference evidence="12 13" key="1">
    <citation type="submission" date="2016-06" db="EMBL/GenBank/DDBJ databases">
        <title>Living apart together: crosstalk between the core and supernumerary genomes in a fungal plant pathogen.</title>
        <authorList>
            <person name="Vanheule A."/>
            <person name="Audenaert K."/>
            <person name="Warris S."/>
            <person name="Van De Geest H."/>
            <person name="Schijlen E."/>
            <person name="Hofte M."/>
            <person name="De Saeger S."/>
            <person name="Haesaert G."/>
            <person name="Waalwijk C."/>
            <person name="Van Der Lee T."/>
        </authorList>
    </citation>
    <scope>NUCLEOTIDE SEQUENCE [LARGE SCALE GENOMIC DNA]</scope>
    <source>
        <strain evidence="12 13">2516</strain>
    </source>
</reference>
<dbReference type="FunFam" id="1.20.1560.10:FF:000055">
    <property type="entry name" value="ABC multidrug transporter (Eurofung)"/>
    <property type="match status" value="1"/>
</dbReference>
<dbReference type="CDD" id="cd18580">
    <property type="entry name" value="ABC_6TM_ABCC_D2"/>
    <property type="match status" value="1"/>
</dbReference>
<dbReference type="SMART" id="SM00382">
    <property type="entry name" value="AAA"/>
    <property type="match status" value="2"/>
</dbReference>
<evidence type="ECO:0000256" key="8">
    <source>
        <dbReference type="ARBA" id="ARBA00023136"/>
    </source>
</evidence>
<dbReference type="GO" id="GO:0005886">
    <property type="term" value="C:plasma membrane"/>
    <property type="evidence" value="ECO:0007669"/>
    <property type="project" value="UniProtKB-SubCell"/>
</dbReference>
<feature type="domain" description="ABC transporter" evidence="10">
    <location>
        <begin position="589"/>
        <end position="817"/>
    </location>
</feature>
<dbReference type="InterPro" id="IPR011527">
    <property type="entry name" value="ABC1_TM_dom"/>
</dbReference>
<keyword evidence="6" id="KW-0067">ATP-binding</keyword>
<dbReference type="SUPFAM" id="SSF90123">
    <property type="entry name" value="ABC transporter transmembrane region"/>
    <property type="match status" value="2"/>
</dbReference>
<feature type="transmembrane region" description="Helical" evidence="9">
    <location>
        <begin position="871"/>
        <end position="897"/>
    </location>
</feature>
<evidence type="ECO:0000256" key="5">
    <source>
        <dbReference type="ARBA" id="ARBA00022741"/>
    </source>
</evidence>
<dbReference type="PROSITE" id="PS00211">
    <property type="entry name" value="ABC_TRANSPORTER_1"/>
    <property type="match status" value="2"/>
</dbReference>
<dbReference type="InterPro" id="IPR003593">
    <property type="entry name" value="AAA+_ATPase"/>
</dbReference>
<dbReference type="InterPro" id="IPR044726">
    <property type="entry name" value="ABCC_6TM_D2"/>
</dbReference>
<feature type="transmembrane region" description="Helical" evidence="9">
    <location>
        <begin position="950"/>
        <end position="974"/>
    </location>
</feature>
<feature type="domain" description="ABC transporter" evidence="10">
    <location>
        <begin position="1189"/>
        <end position="1443"/>
    </location>
</feature>
<evidence type="ECO:0008006" key="14">
    <source>
        <dbReference type="Google" id="ProtNLM"/>
    </source>
</evidence>
<dbReference type="InterPro" id="IPR044746">
    <property type="entry name" value="ABCC_6TM_D1"/>
</dbReference>
<sequence>MTSTCLNDGSWGPGVRGCRGDFDFTQKFERIFFSIIPTVIFIASAIARVAVLAQRERIVNGVILQSVKLAFLVVYTATQLGLLILIATGTAGIVHDLSLAGSCLTFVASLLACALSYKEHSCARRPSTLLNVYVLLTLLFDIVQARTAWLLISGSSQQARLFTASVVVKAVILCLETIPKTRWIHWNAEEHSPEESSGVFSVGVFAWLNQLFIRGYRGVLKIEDLYPLDESMASDRLQNRFARNLRVHRYNEEPKSGLLKDLTRTLIGPFLLPVAPRAALIAFQFCQPFFIDATLQYLQAPETSNSKSVSYGLIGAAFFIYAGIGVSSAFYGYYRERATYMIRGCLVAAIYQKTTEMKITAADDSAALTLMSSDVERILRAAATAHDLWANPVEVAIGCWLLYGKLGAAFISPLIVIIICALLLSWLVTLVGKRQNEWMKRIQNRVGLTSNAISQMKLYKISGITGPVAELIQSLRVGEIKVGNSFRWLLILAAVLGFTPFAISPPITFAFTSRELTINTLFTSLSYILLFTTPVVALFQSLPGIFAALTCVARVQKFLAAEPRNDFRKHQSASVSEKSSSDEASEVAFSIENGSFGWGGEKMTLRDISTSIPAHKLTIVVGEVASGKTTFCQALLGELPVSSGTIKTLIPSHRIAYCDQSVFLYNGTFRQNIIGHCAFDQAKYDEIVDATMLSQDVALLPQGHDANIGSNGIMLSGGQRQRISVARALYSEANLMIFDDILSGLDLGTESELFRRVFGPTGITRRRNVTVIICTHSVRHLPLADHIIALGNGTVIEQGDFSALMQNNKYVHSLGVKHRDTDSSSENEKPETTVTASPLRAIATSPAAEAAEDKARQQGDFSIYKHYFNSVGTWAVVGVALSGMIAGACQSLSGVWMKFWAEDAFNRSFTFYAGIYAFLRSGFVVFLFCNGVITMISMTASAGTEMHQRAILTVISAPLRFFTTTDTGVVTNLFSQDMTLLDFDLPLALTNFTLDISNTIGSAFVVASASPYLAIGYPFLIGVLYFIQMFYLRTSRQLRLLDLEAKSPLYTHFTDTMRGIATIRAFRWEQNDILYNNQLLDTSQRPAYLLAMIQQWLASSLHLLVTGIAVILIALATQLRTNAGLTGASLISLLTFSEFMSDVIRSYTSLETSLGAVSRLRSFSETVATENMPGEDLEPPETWPQNGHVKIDKVSASYDADANNQDEDLNLVLRDLELDILPGQKVAICGRTGSGKSTLILLLLRLLDPLSSCSTNIKIDDVDLHEIDRATLRKRIICIPQDAVFLPDGSSIKANIDPYNSATDAECFSVLNTVRLTNFVHDKGSLNAGMSAEDLSAGQKQLFSLGRAILRRRARDRGEKKHGGLLLLDEVSSSVDRVTDRAMQEIIRDEFENYTIIMVSHRLEMVVKYFDRVVVLDKGSVVEDGGPGQLIEREGSRFGELWAVENDGKSE</sequence>
<feature type="transmembrane region" description="Helical" evidence="9">
    <location>
        <begin position="486"/>
        <end position="507"/>
    </location>
</feature>
<feature type="transmembrane region" description="Helical" evidence="9">
    <location>
        <begin position="311"/>
        <end position="334"/>
    </location>
</feature>
<dbReference type="STRING" id="36050.A0A1B8ASE9"/>
<evidence type="ECO:0000313" key="12">
    <source>
        <dbReference type="EMBL" id="OBS23407.1"/>
    </source>
</evidence>
<dbReference type="InterPro" id="IPR056227">
    <property type="entry name" value="TMD0_ABC"/>
</dbReference>
<name>A0A1B8ASE9_FUSPO</name>
<dbReference type="Pfam" id="PF00664">
    <property type="entry name" value="ABC_membrane"/>
    <property type="match status" value="1"/>
</dbReference>
<dbReference type="OMA" id="HCAFDQA"/>
<dbReference type="Proteomes" id="UP000091967">
    <property type="component" value="Unassembled WGS sequence"/>
</dbReference>
<dbReference type="InterPro" id="IPR017871">
    <property type="entry name" value="ABC_transporter-like_CS"/>
</dbReference>
<dbReference type="Pfam" id="PF24357">
    <property type="entry name" value="TMD0_ABC"/>
    <property type="match status" value="1"/>
</dbReference>
<evidence type="ECO:0000256" key="4">
    <source>
        <dbReference type="ARBA" id="ARBA00022692"/>
    </source>
</evidence>
<feature type="domain" description="ABC transmembrane type-1" evidence="11">
    <location>
        <begin position="877"/>
        <end position="1152"/>
    </location>
</feature>
<dbReference type="InterPro" id="IPR036640">
    <property type="entry name" value="ABC1_TM_sf"/>
</dbReference>
<keyword evidence="7 9" id="KW-1133">Transmembrane helix</keyword>